<comment type="caution">
    <text evidence="2">The sequence shown here is derived from an EMBL/GenBank/DDBJ whole genome shotgun (WGS) entry which is preliminary data.</text>
</comment>
<gene>
    <name evidence="2" type="ORF">Sfulv_19470</name>
</gene>
<protein>
    <submittedName>
        <fullName evidence="2">Uncharacterized protein</fullName>
    </submittedName>
</protein>
<evidence type="ECO:0000313" key="2">
    <source>
        <dbReference type="EMBL" id="GFM97136.1"/>
    </source>
</evidence>
<sequence>MASRPVETIPEELSRLMKYFPETPVEERTAFHTAAKDFLAQAAPKLVRQFSPMARVKWHLAASGRGDELADVLHYERENPGVFSVKGLRRARIELPGVESASLPPRCATSPAVSSPYAAS</sequence>
<keyword evidence="3" id="KW-1185">Reference proteome</keyword>
<evidence type="ECO:0000256" key="1">
    <source>
        <dbReference type="SAM" id="MobiDB-lite"/>
    </source>
</evidence>
<organism evidence="2 3">
    <name type="scientific">Streptomyces fulvorobeus</name>
    <dbReference type="NCBI Taxonomy" id="284028"/>
    <lineage>
        <taxon>Bacteria</taxon>
        <taxon>Bacillati</taxon>
        <taxon>Actinomycetota</taxon>
        <taxon>Actinomycetes</taxon>
        <taxon>Kitasatosporales</taxon>
        <taxon>Streptomycetaceae</taxon>
        <taxon>Streptomyces</taxon>
    </lineage>
</organism>
<dbReference type="EMBL" id="BLWC01000001">
    <property type="protein sequence ID" value="GFM97136.1"/>
    <property type="molecule type" value="Genomic_DNA"/>
</dbReference>
<proteinExistence type="predicted"/>
<reference evidence="2 3" key="1">
    <citation type="submission" date="2020-05" db="EMBL/GenBank/DDBJ databases">
        <title>Whole genome shotgun sequence of Streptomyces fulvorobeus NBRC 15897.</title>
        <authorList>
            <person name="Komaki H."/>
            <person name="Tamura T."/>
        </authorList>
    </citation>
    <scope>NUCLEOTIDE SEQUENCE [LARGE SCALE GENOMIC DNA]</scope>
    <source>
        <strain evidence="2 3">NBRC 15897</strain>
    </source>
</reference>
<feature type="region of interest" description="Disordered" evidence="1">
    <location>
        <begin position="100"/>
        <end position="120"/>
    </location>
</feature>
<dbReference type="Proteomes" id="UP000498980">
    <property type="component" value="Unassembled WGS sequence"/>
</dbReference>
<accession>A0A7J0C605</accession>
<dbReference type="AlphaFoldDB" id="A0A7J0C605"/>
<name>A0A7J0C605_9ACTN</name>
<evidence type="ECO:0000313" key="3">
    <source>
        <dbReference type="Proteomes" id="UP000498980"/>
    </source>
</evidence>